<dbReference type="Gene3D" id="2.60.40.10">
    <property type="entry name" value="Immunoglobulins"/>
    <property type="match status" value="1"/>
</dbReference>
<protein>
    <recommendedName>
        <fullName evidence="3">AMP-activated protein kinase glycogen-binding domain-containing protein</fullName>
    </recommendedName>
</protein>
<gene>
    <name evidence="1" type="ORF">LX73_0569</name>
</gene>
<accession>A0A5D3YRW8</accession>
<dbReference type="OrthoDB" id="5451596at2"/>
<dbReference type="EMBL" id="VNHY01000001">
    <property type="protein sequence ID" value="TYP95271.1"/>
    <property type="molecule type" value="Genomic_DNA"/>
</dbReference>
<dbReference type="Proteomes" id="UP000324595">
    <property type="component" value="Unassembled WGS sequence"/>
</dbReference>
<evidence type="ECO:0008006" key="3">
    <source>
        <dbReference type="Google" id="ProtNLM"/>
    </source>
</evidence>
<dbReference type="RefSeq" id="WP_148897946.1">
    <property type="nucleotide sequence ID" value="NZ_VNHY01000001.1"/>
</dbReference>
<dbReference type="AlphaFoldDB" id="A0A5D3YRW8"/>
<dbReference type="CDD" id="cd02859">
    <property type="entry name" value="E_set_AMPKbeta_like_N"/>
    <property type="match status" value="1"/>
</dbReference>
<evidence type="ECO:0000313" key="1">
    <source>
        <dbReference type="EMBL" id="TYP95271.1"/>
    </source>
</evidence>
<keyword evidence="2" id="KW-1185">Reference proteome</keyword>
<proteinExistence type="predicted"/>
<evidence type="ECO:0000313" key="2">
    <source>
        <dbReference type="Proteomes" id="UP000324595"/>
    </source>
</evidence>
<dbReference type="InterPro" id="IPR013783">
    <property type="entry name" value="Ig-like_fold"/>
</dbReference>
<name>A0A5D3YRW8_9BACT</name>
<reference evidence="1 2" key="1">
    <citation type="submission" date="2019-07" db="EMBL/GenBank/DDBJ databases">
        <title>Genomic Encyclopedia of Archaeal and Bacterial Type Strains, Phase II (KMG-II): from individual species to whole genera.</title>
        <authorList>
            <person name="Goeker M."/>
        </authorList>
    </citation>
    <scope>NUCLEOTIDE SEQUENCE [LARGE SCALE GENOMIC DNA]</scope>
    <source>
        <strain evidence="1 2">DSM 21935</strain>
    </source>
</reference>
<dbReference type="SUPFAM" id="SSF81296">
    <property type="entry name" value="E set domains"/>
    <property type="match status" value="1"/>
</dbReference>
<organism evidence="1 2">
    <name type="scientific">Fodinibius salinus</name>
    <dbReference type="NCBI Taxonomy" id="860790"/>
    <lineage>
        <taxon>Bacteria</taxon>
        <taxon>Pseudomonadati</taxon>
        <taxon>Balneolota</taxon>
        <taxon>Balneolia</taxon>
        <taxon>Balneolales</taxon>
        <taxon>Balneolaceae</taxon>
        <taxon>Fodinibius</taxon>
    </lineage>
</organism>
<sequence>MYLVGGFNNWDKTGIPLTKQSDNIYVTQLLLSVGAYEYKVLEVQGDSEKWLQFSNDTYTVDDGFGSENAMLLIE</sequence>
<comment type="caution">
    <text evidence="1">The sequence shown here is derived from an EMBL/GenBank/DDBJ whole genome shotgun (WGS) entry which is preliminary data.</text>
</comment>
<dbReference type="InterPro" id="IPR014756">
    <property type="entry name" value="Ig_E-set"/>
</dbReference>